<dbReference type="InterPro" id="IPR045584">
    <property type="entry name" value="Pilin-like"/>
</dbReference>
<keyword evidence="7" id="KW-1133">Transmembrane helix</keyword>
<keyword evidence="5" id="KW-0997">Cell inner membrane</keyword>
<organism evidence="12 13">
    <name type="scientific">Saezia sanguinis</name>
    <dbReference type="NCBI Taxonomy" id="1965230"/>
    <lineage>
        <taxon>Bacteria</taxon>
        <taxon>Pseudomonadati</taxon>
        <taxon>Pseudomonadota</taxon>
        <taxon>Betaproteobacteria</taxon>
        <taxon>Burkholderiales</taxon>
        <taxon>Saeziaceae</taxon>
        <taxon>Saezia</taxon>
    </lineage>
</organism>
<keyword evidence="8" id="KW-0472">Membrane</keyword>
<dbReference type="InterPro" id="IPR012902">
    <property type="entry name" value="N_methyl_site"/>
</dbReference>
<dbReference type="GO" id="GO:0015628">
    <property type="term" value="P:protein secretion by the type II secretion system"/>
    <property type="evidence" value="ECO:0007669"/>
    <property type="project" value="InterPro"/>
</dbReference>
<evidence type="ECO:0000313" key="12">
    <source>
        <dbReference type="EMBL" id="RUS66977.1"/>
    </source>
</evidence>
<sequence>MKVGMKDRYAAKGFTLIELLVVLMLLVILMTWAVPGFNDFKRNYQLESALVRLDSSIGWARSQAIRMQSFVVVQPVGGSWAQGWRVFADKNRNGSYDAGTDEVLQTEEKFADTLTVTGGNSVQINPSGMITEITAVARLSNGARTRNVSVRMNRLFICDPVTSGLPSNASIPSCS</sequence>
<comment type="caution">
    <text evidence="12">The sequence shown here is derived from an EMBL/GenBank/DDBJ whole genome shotgun (WGS) entry which is preliminary data.</text>
</comment>
<comment type="subcellular location">
    <subcellularLocation>
        <location evidence="1">Cell inner membrane</location>
        <topology evidence="1">Single-pass membrane protein</topology>
    </subcellularLocation>
</comment>
<keyword evidence="4" id="KW-0488">Methylation</keyword>
<dbReference type="PROSITE" id="PS00409">
    <property type="entry name" value="PROKAR_NTER_METHYL"/>
    <property type="match status" value="1"/>
</dbReference>
<evidence type="ECO:0000313" key="13">
    <source>
        <dbReference type="Proteomes" id="UP000286947"/>
    </source>
</evidence>
<keyword evidence="3" id="KW-1003">Cell membrane</keyword>
<dbReference type="InterPro" id="IPR022346">
    <property type="entry name" value="T2SS_GspH"/>
</dbReference>
<evidence type="ECO:0000256" key="8">
    <source>
        <dbReference type="ARBA" id="ARBA00023136"/>
    </source>
</evidence>
<evidence type="ECO:0000256" key="2">
    <source>
        <dbReference type="ARBA" id="ARBA00021549"/>
    </source>
</evidence>
<dbReference type="EMBL" id="PQSP01000002">
    <property type="protein sequence ID" value="RUS66977.1"/>
    <property type="molecule type" value="Genomic_DNA"/>
</dbReference>
<accession>A0A433SE12</accession>
<proteinExistence type="inferred from homology"/>
<evidence type="ECO:0000256" key="1">
    <source>
        <dbReference type="ARBA" id="ARBA00004377"/>
    </source>
</evidence>
<dbReference type="GO" id="GO:0015627">
    <property type="term" value="C:type II protein secretion system complex"/>
    <property type="evidence" value="ECO:0007669"/>
    <property type="project" value="InterPro"/>
</dbReference>
<dbReference type="AlphaFoldDB" id="A0A433SE12"/>
<reference evidence="12 13" key="1">
    <citation type="submission" date="2018-01" db="EMBL/GenBank/DDBJ databases">
        <title>Saezia sanguinis gen. nov., sp. nov., in the order Burkholderiales isolated from human blood.</title>
        <authorList>
            <person name="Medina-Pascual M.J."/>
            <person name="Valdezate S."/>
            <person name="Monzon S."/>
            <person name="Cuesta I."/>
            <person name="Carrasco G."/>
            <person name="Villalon P."/>
            <person name="Saez-Nieto J.A."/>
        </authorList>
    </citation>
    <scope>NUCLEOTIDE SEQUENCE [LARGE SCALE GENOMIC DNA]</scope>
    <source>
        <strain evidence="12 13">CNM695-12</strain>
    </source>
</reference>
<feature type="domain" description="General secretion pathway GspH" evidence="11">
    <location>
        <begin position="52"/>
        <end position="153"/>
    </location>
</feature>
<dbReference type="Pfam" id="PF07963">
    <property type="entry name" value="N_methyl"/>
    <property type="match status" value="1"/>
</dbReference>
<dbReference type="OrthoDB" id="8592199at2"/>
<dbReference type="GO" id="GO:0005886">
    <property type="term" value="C:plasma membrane"/>
    <property type="evidence" value="ECO:0007669"/>
    <property type="project" value="UniProtKB-SubCell"/>
</dbReference>
<evidence type="ECO:0000256" key="4">
    <source>
        <dbReference type="ARBA" id="ARBA00022481"/>
    </source>
</evidence>
<keyword evidence="13" id="KW-1185">Reference proteome</keyword>
<dbReference type="Proteomes" id="UP000286947">
    <property type="component" value="Unassembled WGS sequence"/>
</dbReference>
<protein>
    <recommendedName>
        <fullName evidence="2">Type II secretion system protein H</fullName>
    </recommendedName>
    <alternativeName>
        <fullName evidence="10">General secretion pathway protein H</fullName>
    </alternativeName>
</protein>
<dbReference type="Pfam" id="PF12019">
    <property type="entry name" value="GspH"/>
    <property type="match status" value="1"/>
</dbReference>
<evidence type="ECO:0000256" key="7">
    <source>
        <dbReference type="ARBA" id="ARBA00022989"/>
    </source>
</evidence>
<keyword evidence="6" id="KW-0812">Transmembrane</keyword>
<dbReference type="SUPFAM" id="SSF54523">
    <property type="entry name" value="Pili subunits"/>
    <property type="match status" value="1"/>
</dbReference>
<evidence type="ECO:0000256" key="5">
    <source>
        <dbReference type="ARBA" id="ARBA00022519"/>
    </source>
</evidence>
<comment type="similarity">
    <text evidence="9">Belongs to the GSP H family.</text>
</comment>
<dbReference type="Gene3D" id="3.55.40.10">
    <property type="entry name" value="minor pseudopilin epsh domain"/>
    <property type="match status" value="1"/>
</dbReference>
<dbReference type="NCBIfam" id="TIGR02532">
    <property type="entry name" value="IV_pilin_GFxxxE"/>
    <property type="match status" value="1"/>
</dbReference>
<name>A0A433SE12_9BURK</name>
<evidence type="ECO:0000256" key="10">
    <source>
        <dbReference type="ARBA" id="ARBA00030775"/>
    </source>
</evidence>
<evidence type="ECO:0000256" key="6">
    <source>
        <dbReference type="ARBA" id="ARBA00022692"/>
    </source>
</evidence>
<evidence type="ECO:0000259" key="11">
    <source>
        <dbReference type="Pfam" id="PF12019"/>
    </source>
</evidence>
<evidence type="ECO:0000256" key="9">
    <source>
        <dbReference type="ARBA" id="ARBA00025772"/>
    </source>
</evidence>
<evidence type="ECO:0000256" key="3">
    <source>
        <dbReference type="ARBA" id="ARBA00022475"/>
    </source>
</evidence>
<gene>
    <name evidence="12" type="ORF">CUZ56_00914</name>
</gene>